<dbReference type="AlphaFoldDB" id="A0AAU8FJX0"/>
<dbReference type="RefSeq" id="WP_353720169.1">
    <property type="nucleotide sequence ID" value="NZ_CP159289.1"/>
</dbReference>
<reference evidence="1" key="1">
    <citation type="submission" date="2024-06" db="EMBL/GenBank/DDBJ databases">
        <title>Sequencing and assembly of the genome of Dyadobacter sp. strain 676, a symbiont of Cyamopsis tetragonoloba.</title>
        <authorList>
            <person name="Guro P."/>
            <person name="Sazanova A."/>
            <person name="Kuznetsova I."/>
            <person name="Belimov A."/>
            <person name="Safronova V."/>
        </authorList>
    </citation>
    <scope>NUCLEOTIDE SEQUENCE</scope>
    <source>
        <strain evidence="1">676</strain>
    </source>
</reference>
<accession>A0AAU8FJX0</accession>
<sequence length="57" mass="6415">MKLLAAIFIIVILLDIQRRIKASYVTQKQFADYKAGQDAINKDVEKRLASLESSAFA</sequence>
<organism evidence="1">
    <name type="scientific">Dyadobacter sp. 676</name>
    <dbReference type="NCBI Taxonomy" id="3088362"/>
    <lineage>
        <taxon>Bacteria</taxon>
        <taxon>Pseudomonadati</taxon>
        <taxon>Bacteroidota</taxon>
        <taxon>Cytophagia</taxon>
        <taxon>Cytophagales</taxon>
        <taxon>Spirosomataceae</taxon>
        <taxon>Dyadobacter</taxon>
    </lineage>
</organism>
<proteinExistence type="predicted"/>
<dbReference type="EMBL" id="CP159289">
    <property type="protein sequence ID" value="XCH24862.1"/>
    <property type="molecule type" value="Genomic_DNA"/>
</dbReference>
<name>A0AAU8FJX0_9BACT</name>
<protein>
    <submittedName>
        <fullName evidence="1">Uncharacterized protein</fullName>
    </submittedName>
</protein>
<gene>
    <name evidence="1" type="ORF">ABV298_00065</name>
</gene>
<evidence type="ECO:0000313" key="1">
    <source>
        <dbReference type="EMBL" id="XCH24862.1"/>
    </source>
</evidence>